<feature type="active site" description="Nucleophile" evidence="8">
    <location>
        <position position="513"/>
    </location>
</feature>
<comment type="caution">
    <text evidence="8">Lacks conserved residue(s) required for the propagation of feature annotation.</text>
</comment>
<dbReference type="GeneID" id="105264983"/>
<keyword evidence="2 8" id="KW-0808">Transferase</keyword>
<dbReference type="Gene3D" id="3.30.70.330">
    <property type="match status" value="1"/>
</dbReference>
<dbReference type="KEGG" id="fas:105264983"/>
<evidence type="ECO:0000313" key="12">
    <source>
        <dbReference type="Proteomes" id="UP000694866"/>
    </source>
</evidence>
<evidence type="ECO:0000256" key="1">
    <source>
        <dbReference type="ARBA" id="ARBA00022603"/>
    </source>
</evidence>
<evidence type="ECO:0000256" key="7">
    <source>
        <dbReference type="PROSITE-ProRule" id="PRU00176"/>
    </source>
</evidence>
<name>A0A9R1T0I4_9HYME</name>
<sequence length="571" mass="64264">MSEDPRVTVSNEDNDGTNGNPYEYLNREDFTSEKYKIEIQGLPKYYGMKELKNLLNNKLELDSSKVKPPKKGSGWLFVCFKSEEAVERAINTINGMTWKNCKLMARKAKPAPDPFIKRKIESQNDSSKKQKLEESETISPELQVKASTTPLWNIPYPKQLEIKFKEIRSVVEKLGQTIWKQNAPLSKWIQQQEIKNDGLICELLPILSADETEEYRNKCEFTVGKSRDGKEIVIGFRLSSYAAGSTAVGPIDDLCHIPKSMKTAVKLFQEFIRDSKLEPYDPVNHQGYWSQITARTTRLNHLMLIIVIHPQELSDGELTTLKESICRFFEEEGKEANVTSLYFQTITRRDPRGEGGGSLEHLSGSEYIEEKLLDMKFRVSPQAFFQVNSKGAEILYEAAIDLAKPNKNTSVLDVCCGTGTIGLAFSKHCGEVLGLEMVPGAIKDARENAKANNVDNCEFFVGKAEDILKTVLQRTTKPDVVAVVDPPRAGLQQQAVLALRKTNSLKRLIYISCDPKAAIKNLVDLARPTSKQYSGDPLVPVKAVPVDMFPHTNHCELIFLLERVSVVEEKK</sequence>
<dbReference type="EC" id="2.1.1.35" evidence="5"/>
<evidence type="ECO:0000313" key="13">
    <source>
        <dbReference type="RefSeq" id="XP_011300538.1"/>
    </source>
</evidence>
<comment type="catalytic activity">
    <reaction evidence="6">
        <text>uridine(54) in tRNA + S-adenosyl-L-methionine = 5-methyluridine(54) in tRNA + S-adenosyl-L-homocysteine + H(+)</text>
        <dbReference type="Rhea" id="RHEA:42712"/>
        <dbReference type="Rhea" id="RHEA-COMP:10167"/>
        <dbReference type="Rhea" id="RHEA-COMP:10193"/>
        <dbReference type="ChEBI" id="CHEBI:15378"/>
        <dbReference type="ChEBI" id="CHEBI:57856"/>
        <dbReference type="ChEBI" id="CHEBI:59789"/>
        <dbReference type="ChEBI" id="CHEBI:65315"/>
        <dbReference type="ChEBI" id="CHEBI:74447"/>
        <dbReference type="EC" id="2.1.1.35"/>
    </reaction>
    <physiologicalReaction direction="left-to-right" evidence="6">
        <dbReference type="Rhea" id="RHEA:42713"/>
    </physiologicalReaction>
</comment>
<evidence type="ECO:0000256" key="5">
    <source>
        <dbReference type="ARBA" id="ARBA00033763"/>
    </source>
</evidence>
<dbReference type="GO" id="GO:0032259">
    <property type="term" value="P:methylation"/>
    <property type="evidence" value="ECO:0007669"/>
    <property type="project" value="UniProtKB-KW"/>
</dbReference>
<evidence type="ECO:0000256" key="9">
    <source>
        <dbReference type="PROSITE-ProRule" id="PRU10015"/>
    </source>
</evidence>
<evidence type="ECO:0000256" key="10">
    <source>
        <dbReference type="SAM" id="MobiDB-lite"/>
    </source>
</evidence>
<feature type="region of interest" description="Disordered" evidence="10">
    <location>
        <begin position="114"/>
        <end position="139"/>
    </location>
</feature>
<dbReference type="GO" id="GO:0006396">
    <property type="term" value="P:RNA processing"/>
    <property type="evidence" value="ECO:0007669"/>
    <property type="project" value="InterPro"/>
</dbReference>
<keyword evidence="3 8" id="KW-0949">S-adenosyl-L-methionine</keyword>
<dbReference type="GO" id="GO:0030697">
    <property type="term" value="F:tRNA (uracil(54)-C5)-methyltransferase activity, S-adenosyl methionine-dependent"/>
    <property type="evidence" value="ECO:0007669"/>
    <property type="project" value="UniProtKB-EC"/>
</dbReference>
<dbReference type="InterPro" id="IPR045850">
    <property type="entry name" value="TRM2_met"/>
</dbReference>
<evidence type="ECO:0000256" key="2">
    <source>
        <dbReference type="ARBA" id="ARBA00022679"/>
    </source>
</evidence>
<evidence type="ECO:0000259" key="11">
    <source>
        <dbReference type="PROSITE" id="PS50102"/>
    </source>
</evidence>
<accession>A0A9R1T0I4</accession>
<dbReference type="PROSITE" id="PS01230">
    <property type="entry name" value="TRMA_1"/>
    <property type="match status" value="1"/>
</dbReference>
<evidence type="ECO:0000256" key="3">
    <source>
        <dbReference type="ARBA" id="ARBA00022691"/>
    </source>
</evidence>
<dbReference type="InterPro" id="IPR029063">
    <property type="entry name" value="SAM-dependent_MTases_sf"/>
</dbReference>
<feature type="domain" description="RRM" evidence="11">
    <location>
        <begin position="35"/>
        <end position="110"/>
    </location>
</feature>
<dbReference type="Gene3D" id="3.40.50.150">
    <property type="entry name" value="Vaccinia Virus protein VP39"/>
    <property type="match status" value="1"/>
</dbReference>
<dbReference type="InterPro" id="IPR010280">
    <property type="entry name" value="U5_MeTrfase_fam"/>
</dbReference>
<dbReference type="InterPro" id="IPR030390">
    <property type="entry name" value="MeTrfase_TrmA_AS"/>
</dbReference>
<keyword evidence="12" id="KW-1185">Reference proteome</keyword>
<dbReference type="PROSITE" id="PS50102">
    <property type="entry name" value="RRM"/>
    <property type="match status" value="1"/>
</dbReference>
<dbReference type="PANTHER" id="PTHR45904:SF2">
    <property type="entry name" value="TRNA (URACIL-5-)-METHYLTRANSFERASE HOMOLOG A"/>
    <property type="match status" value="1"/>
</dbReference>
<dbReference type="Proteomes" id="UP000694866">
    <property type="component" value="Unplaced"/>
</dbReference>
<dbReference type="InterPro" id="IPR000504">
    <property type="entry name" value="RRM_dom"/>
</dbReference>
<protein>
    <recommendedName>
        <fullName evidence="5">tRNA (uracil(54)-C(5))-methyltransferase</fullName>
        <ecNumber evidence="5">2.1.1.35</ecNumber>
    </recommendedName>
</protein>
<dbReference type="PANTHER" id="PTHR45904">
    <property type="entry name" value="TRNA (URACIL-5-)-METHYLTRANSFERASE"/>
    <property type="match status" value="1"/>
</dbReference>
<dbReference type="CDD" id="cd02440">
    <property type="entry name" value="AdoMet_MTases"/>
    <property type="match status" value="1"/>
</dbReference>
<feature type="binding site" evidence="8">
    <location>
        <position position="436"/>
    </location>
    <ligand>
        <name>S-adenosyl-L-methionine</name>
        <dbReference type="ChEBI" id="CHEBI:59789"/>
    </ligand>
</feature>
<evidence type="ECO:0000256" key="6">
    <source>
        <dbReference type="ARBA" id="ARBA00047278"/>
    </source>
</evidence>
<feature type="binding site" evidence="8">
    <location>
        <position position="485"/>
    </location>
    <ligand>
        <name>S-adenosyl-L-methionine</name>
        <dbReference type="ChEBI" id="CHEBI:59789"/>
    </ligand>
</feature>
<evidence type="ECO:0000256" key="4">
    <source>
        <dbReference type="ARBA" id="ARBA00022884"/>
    </source>
</evidence>
<dbReference type="SUPFAM" id="SSF53335">
    <property type="entry name" value="S-adenosyl-L-methionine-dependent methyltransferases"/>
    <property type="match status" value="1"/>
</dbReference>
<dbReference type="InterPro" id="IPR012677">
    <property type="entry name" value="Nucleotide-bd_a/b_plait_sf"/>
</dbReference>
<dbReference type="InterPro" id="IPR035979">
    <property type="entry name" value="RBD_domain_sf"/>
</dbReference>
<keyword evidence="4 7" id="KW-0694">RNA-binding</keyword>
<feature type="active site" evidence="9">
    <location>
        <position position="513"/>
    </location>
</feature>
<feature type="binding site" evidence="8">
    <location>
        <position position="386"/>
    </location>
    <ligand>
        <name>S-adenosyl-L-methionine</name>
        <dbReference type="ChEBI" id="CHEBI:59789"/>
    </ligand>
</feature>
<keyword evidence="1 8" id="KW-0489">Methyltransferase</keyword>
<feature type="compositionally biased region" description="Polar residues" evidence="10">
    <location>
        <begin position="8"/>
        <end position="20"/>
    </location>
</feature>
<proteinExistence type="inferred from homology"/>
<feature type="compositionally biased region" description="Basic and acidic residues" evidence="10">
    <location>
        <begin position="115"/>
        <end position="134"/>
    </location>
</feature>
<dbReference type="RefSeq" id="XP_011300538.1">
    <property type="nucleotide sequence ID" value="XM_011302236.1"/>
</dbReference>
<dbReference type="SUPFAM" id="SSF54928">
    <property type="entry name" value="RNA-binding domain, RBD"/>
    <property type="match status" value="1"/>
</dbReference>
<evidence type="ECO:0000256" key="8">
    <source>
        <dbReference type="PROSITE-ProRule" id="PRU01024"/>
    </source>
</evidence>
<organism evidence="12 13">
    <name type="scientific">Fopius arisanus</name>
    <dbReference type="NCBI Taxonomy" id="64838"/>
    <lineage>
        <taxon>Eukaryota</taxon>
        <taxon>Metazoa</taxon>
        <taxon>Ecdysozoa</taxon>
        <taxon>Arthropoda</taxon>
        <taxon>Hexapoda</taxon>
        <taxon>Insecta</taxon>
        <taxon>Pterygota</taxon>
        <taxon>Neoptera</taxon>
        <taxon>Endopterygota</taxon>
        <taxon>Hymenoptera</taxon>
        <taxon>Apocrita</taxon>
        <taxon>Ichneumonoidea</taxon>
        <taxon>Braconidae</taxon>
        <taxon>Opiinae</taxon>
        <taxon>Fopius</taxon>
    </lineage>
</organism>
<dbReference type="PROSITE" id="PS51687">
    <property type="entry name" value="SAM_MT_RNA_M5U"/>
    <property type="match status" value="1"/>
</dbReference>
<dbReference type="OrthoDB" id="10250660at2759"/>
<dbReference type="AlphaFoldDB" id="A0A9R1T0I4"/>
<gene>
    <name evidence="13" type="primary">LOC105264983</name>
</gene>
<feature type="region of interest" description="Disordered" evidence="10">
    <location>
        <begin position="1"/>
        <end position="24"/>
    </location>
</feature>
<dbReference type="Pfam" id="PF05958">
    <property type="entry name" value="tRNA_U5-meth_tr"/>
    <property type="match status" value="1"/>
</dbReference>
<dbReference type="GO" id="GO:0003723">
    <property type="term" value="F:RNA binding"/>
    <property type="evidence" value="ECO:0007669"/>
    <property type="project" value="UniProtKB-UniRule"/>
</dbReference>
<reference evidence="13" key="1">
    <citation type="submission" date="2025-08" db="UniProtKB">
        <authorList>
            <consortium name="RefSeq"/>
        </authorList>
    </citation>
    <scope>IDENTIFICATION</scope>
    <source>
        <strain evidence="13">USDA-PBARC FA_bdor</strain>
        <tissue evidence="13">Whole organism</tissue>
    </source>
</reference>
<dbReference type="Gene3D" id="2.40.50.1070">
    <property type="match status" value="1"/>
</dbReference>
<comment type="similarity">
    <text evidence="8">Belongs to the class I-like SAM-binding methyltransferase superfamily. RNA M5U methyltransferase family.</text>
</comment>